<feature type="transmembrane region" description="Helical" evidence="7">
    <location>
        <begin position="144"/>
        <end position="165"/>
    </location>
</feature>
<name>A0A173LHN2_9ACTN</name>
<sequence>MTETQTTSRALSPARLAIAIASLAMGGFGIGVTEFASMGLLRSIADGFGTTEAATGVVISAYALGVVIGAPLLTIAAARMRRKYLLLVLVALFILGNGLSALAPSLNLLIVARFLAGVPHGAYFGAACLVAAAMAGKGREARAVSLVILGLSVANVVGVPGATFLGDAVGWEWAFGVVAAIGALTFVSIAVFVPNPASLETVSVKDELSALRQPQVLYTLAMGAVGFGGLFAIYSYIQWTMVEVSGVPREAMPAVLAVYGVGMVIGGLIGGALADRNLERTVLYGIAVMAGMLAVFYLATTNAVTAVIALFLVGLSSSAVIPALQTRLMQWAGRGQTLAAALNHSALNTANALGAWLGGVVIAAGWGYRAPAVAAIGLALGGLAIAVPAVIQARKARSAVQGSSADAAPTGRVSEVEALPDER</sequence>
<dbReference type="AlphaFoldDB" id="A0A173LHN2"/>
<feature type="domain" description="Major facilitator superfamily (MFS) profile" evidence="8">
    <location>
        <begin position="15"/>
        <end position="394"/>
    </location>
</feature>
<dbReference type="Pfam" id="PF07690">
    <property type="entry name" value="MFS_1"/>
    <property type="match status" value="1"/>
</dbReference>
<feature type="transmembrane region" description="Helical" evidence="7">
    <location>
        <begin position="16"/>
        <end position="41"/>
    </location>
</feature>
<feature type="transmembrane region" description="Helical" evidence="7">
    <location>
        <begin position="53"/>
        <end position="77"/>
    </location>
</feature>
<dbReference type="PANTHER" id="PTHR43124">
    <property type="entry name" value="PURINE EFFLUX PUMP PBUE"/>
    <property type="match status" value="1"/>
</dbReference>
<feature type="transmembrane region" description="Helical" evidence="7">
    <location>
        <begin position="110"/>
        <end position="132"/>
    </location>
</feature>
<dbReference type="PROSITE" id="PS50850">
    <property type="entry name" value="MFS"/>
    <property type="match status" value="1"/>
</dbReference>
<feature type="transmembrane region" description="Helical" evidence="7">
    <location>
        <begin position="305"/>
        <end position="324"/>
    </location>
</feature>
<dbReference type="GO" id="GO:0005886">
    <property type="term" value="C:plasma membrane"/>
    <property type="evidence" value="ECO:0007669"/>
    <property type="project" value="UniProtKB-SubCell"/>
</dbReference>
<evidence type="ECO:0000256" key="3">
    <source>
        <dbReference type="ARBA" id="ARBA00022692"/>
    </source>
</evidence>
<reference evidence="9 10" key="1">
    <citation type="submission" date="2016-06" db="EMBL/GenBank/DDBJ databases">
        <title>Complete genome sequence of a saline-alkali tolerant type strain Dietzia timorensis ID05-A0528T.</title>
        <authorList>
            <person name="Wu X."/>
        </authorList>
    </citation>
    <scope>NUCLEOTIDE SEQUENCE [LARGE SCALE GENOMIC DNA]</scope>
    <source>
        <strain evidence="9 10">ID05-A0528</strain>
    </source>
</reference>
<proteinExistence type="predicted"/>
<evidence type="ECO:0000256" key="2">
    <source>
        <dbReference type="ARBA" id="ARBA00022475"/>
    </source>
</evidence>
<keyword evidence="2" id="KW-1003">Cell membrane</keyword>
<dbReference type="RefSeq" id="WP_067477945.1">
    <property type="nucleotide sequence ID" value="NZ_CP015961.1"/>
</dbReference>
<dbReference type="Proteomes" id="UP000186104">
    <property type="component" value="Chromosome"/>
</dbReference>
<dbReference type="SUPFAM" id="SSF103473">
    <property type="entry name" value="MFS general substrate transporter"/>
    <property type="match status" value="1"/>
</dbReference>
<keyword evidence="3 7" id="KW-0812">Transmembrane</keyword>
<feature type="transmembrane region" description="Helical" evidence="7">
    <location>
        <begin position="216"/>
        <end position="239"/>
    </location>
</feature>
<feature type="transmembrane region" description="Helical" evidence="7">
    <location>
        <begin position="281"/>
        <end position="299"/>
    </location>
</feature>
<evidence type="ECO:0000256" key="4">
    <source>
        <dbReference type="ARBA" id="ARBA00022989"/>
    </source>
</evidence>
<gene>
    <name evidence="9" type="ORF">BJL86_0982</name>
</gene>
<dbReference type="InterPro" id="IPR050189">
    <property type="entry name" value="MFS_Efflux_Transporters"/>
</dbReference>
<keyword evidence="10" id="KW-1185">Reference proteome</keyword>
<accession>A0A173LHN2</accession>
<evidence type="ECO:0000256" key="5">
    <source>
        <dbReference type="ARBA" id="ARBA00023136"/>
    </source>
</evidence>
<feature type="transmembrane region" description="Helical" evidence="7">
    <location>
        <begin position="251"/>
        <end position="274"/>
    </location>
</feature>
<evidence type="ECO:0000313" key="9">
    <source>
        <dbReference type="EMBL" id="ANI91775.1"/>
    </source>
</evidence>
<feature type="region of interest" description="Disordered" evidence="6">
    <location>
        <begin position="402"/>
        <end position="423"/>
    </location>
</feature>
<dbReference type="CDD" id="cd17324">
    <property type="entry name" value="MFS_NepI_like"/>
    <property type="match status" value="1"/>
</dbReference>
<dbReference type="InterPro" id="IPR020846">
    <property type="entry name" value="MFS_dom"/>
</dbReference>
<evidence type="ECO:0000256" key="6">
    <source>
        <dbReference type="SAM" id="MobiDB-lite"/>
    </source>
</evidence>
<protein>
    <submittedName>
        <fullName evidence="9">Inner membrane transport protein YdhP</fullName>
    </submittedName>
</protein>
<feature type="transmembrane region" description="Helical" evidence="7">
    <location>
        <begin position="171"/>
        <end position="195"/>
    </location>
</feature>
<dbReference type="KEGG" id="dtm:BJL86_0982"/>
<organism evidence="9 10">
    <name type="scientific">Dietzia timorensis</name>
    <dbReference type="NCBI Taxonomy" id="499555"/>
    <lineage>
        <taxon>Bacteria</taxon>
        <taxon>Bacillati</taxon>
        <taxon>Actinomycetota</taxon>
        <taxon>Actinomycetes</taxon>
        <taxon>Mycobacteriales</taxon>
        <taxon>Dietziaceae</taxon>
        <taxon>Dietzia</taxon>
    </lineage>
</organism>
<dbReference type="PANTHER" id="PTHR43124:SF3">
    <property type="entry name" value="CHLORAMPHENICOL EFFLUX PUMP RV0191"/>
    <property type="match status" value="1"/>
</dbReference>
<dbReference type="InterPro" id="IPR001958">
    <property type="entry name" value="Tet-R_TetA/multi-R_MdtG-like"/>
</dbReference>
<dbReference type="Gene3D" id="1.20.1250.20">
    <property type="entry name" value="MFS general substrate transporter like domains"/>
    <property type="match status" value="2"/>
</dbReference>
<keyword evidence="5 7" id="KW-0472">Membrane</keyword>
<dbReference type="GO" id="GO:0022857">
    <property type="term" value="F:transmembrane transporter activity"/>
    <property type="evidence" value="ECO:0007669"/>
    <property type="project" value="InterPro"/>
</dbReference>
<comment type="subcellular location">
    <subcellularLocation>
        <location evidence="1">Cell membrane</location>
        <topology evidence="1">Multi-pass membrane protein</topology>
    </subcellularLocation>
</comment>
<dbReference type="PRINTS" id="PR01035">
    <property type="entry name" value="TCRTETA"/>
</dbReference>
<evidence type="ECO:0000259" key="8">
    <source>
        <dbReference type="PROSITE" id="PS50850"/>
    </source>
</evidence>
<dbReference type="EMBL" id="CP015961">
    <property type="protein sequence ID" value="ANI91775.1"/>
    <property type="molecule type" value="Genomic_DNA"/>
</dbReference>
<feature type="transmembrane region" description="Helical" evidence="7">
    <location>
        <begin position="345"/>
        <end position="366"/>
    </location>
</feature>
<dbReference type="InterPro" id="IPR036259">
    <property type="entry name" value="MFS_trans_sf"/>
</dbReference>
<evidence type="ECO:0000256" key="7">
    <source>
        <dbReference type="SAM" id="Phobius"/>
    </source>
</evidence>
<evidence type="ECO:0000313" key="10">
    <source>
        <dbReference type="Proteomes" id="UP000186104"/>
    </source>
</evidence>
<dbReference type="InterPro" id="IPR011701">
    <property type="entry name" value="MFS"/>
</dbReference>
<evidence type="ECO:0000256" key="1">
    <source>
        <dbReference type="ARBA" id="ARBA00004651"/>
    </source>
</evidence>
<feature type="transmembrane region" description="Helical" evidence="7">
    <location>
        <begin position="84"/>
        <end position="104"/>
    </location>
</feature>
<feature type="transmembrane region" description="Helical" evidence="7">
    <location>
        <begin position="372"/>
        <end position="391"/>
    </location>
</feature>
<dbReference type="STRING" id="499555.BJL86_0982"/>
<keyword evidence="4 7" id="KW-1133">Transmembrane helix</keyword>